<dbReference type="PANTHER" id="PTHR45527">
    <property type="entry name" value="NONRIBOSOMAL PEPTIDE SYNTHETASE"/>
    <property type="match status" value="1"/>
</dbReference>
<keyword evidence="1" id="KW-0596">Phosphopantetheine</keyword>
<name>A0A1F5LLK6_PENAI</name>
<dbReference type="InterPro" id="IPR006162">
    <property type="entry name" value="Ppantetheine_attach_site"/>
</dbReference>
<dbReference type="InterPro" id="IPR010071">
    <property type="entry name" value="AA_adenyl_dom"/>
</dbReference>
<evidence type="ECO:0000256" key="2">
    <source>
        <dbReference type="ARBA" id="ARBA00022553"/>
    </source>
</evidence>
<dbReference type="Pfam" id="PF00550">
    <property type="entry name" value="PP-binding"/>
    <property type="match status" value="3"/>
</dbReference>
<dbReference type="PANTHER" id="PTHR45527:SF1">
    <property type="entry name" value="FATTY ACID SYNTHASE"/>
    <property type="match status" value="1"/>
</dbReference>
<dbReference type="NCBIfam" id="TIGR01733">
    <property type="entry name" value="AA-adenyl-dom"/>
    <property type="match status" value="2"/>
</dbReference>
<dbReference type="FunFam" id="3.30.300.30:FF:000015">
    <property type="entry name" value="Nonribosomal peptide synthase SidD"/>
    <property type="match status" value="2"/>
</dbReference>
<dbReference type="GO" id="GO:0016874">
    <property type="term" value="F:ligase activity"/>
    <property type="evidence" value="ECO:0007669"/>
    <property type="project" value="UniProtKB-KW"/>
</dbReference>
<dbReference type="GO" id="GO:0044550">
    <property type="term" value="P:secondary metabolite biosynthetic process"/>
    <property type="evidence" value="ECO:0007669"/>
    <property type="project" value="TreeGrafter"/>
</dbReference>
<evidence type="ECO:0000313" key="6">
    <source>
        <dbReference type="EMBL" id="OGE54112.1"/>
    </source>
</evidence>
<dbReference type="STRING" id="1835702.A0A1F5LLK6"/>
<protein>
    <recommendedName>
        <fullName evidence="5">Carrier domain-containing protein</fullName>
    </recommendedName>
</protein>
<evidence type="ECO:0000259" key="5">
    <source>
        <dbReference type="PROSITE" id="PS50075"/>
    </source>
</evidence>
<keyword evidence="2" id="KW-0597">Phosphoprotein</keyword>
<dbReference type="SUPFAM" id="SSF56801">
    <property type="entry name" value="Acetyl-CoA synthetase-like"/>
    <property type="match status" value="3"/>
</dbReference>
<sequence>MAHQFWQDEFADLETSPYPILPATSYQPKIKRIIEYKVDWPDWSHLHDDHYTLSTRLQAAWAILLAQYANSEDIVFGTNIGSQRTALDRADNASNIHRTWNCVMPLRVPIPWHSDLAEWLRNVQARVEAIEKAQAWGGLDRIRSCSPQAEEACDFRTVLLIQETQAEQKDTRPLTRKGACNMGSVALIVECHPSTRPCSLSVRLHLDETILNAVQAKQMMFQFTNLARQLCETNLHKQGKRIVDLDILCEEDKSLIWKWNGSRPRKNDICVTDLFSQQVKRCANRPAVHAWDGLLTYSQLDEQSTLLAKYLLHSQIASPGGIVPVCFDKTVWTTITILAIAKAGAVFILLDPYQPRGRLAAVMAQIQSSTILARPDTAELAQSITDHVVIIDEGFSEGSSFETTVLGDSMSPSYHLYIVFTSGSTGTPKGVTISHANLSSAVAHQARALGFDTGVRTFDSSSYTFDAYVCNTFHTLLTGGCLCVPSEADRINNLQAVLQQMDVEFAQLTPSTSRLLEPNKLPRLRTLILTGEKINRTVLDPWLQTNGRVRVINAYGPSECTIMCATNRNITCVKDAESIGFGLGATLWIADLHEIKRLAPVGAVGELLIDGPIIGQGYLGDEQKTRESLVQVPNGYLPGVALAPTSPMFRTRDLARYNPDGSICFIGRADTQIKINGQRVEIGEVEYHLGQLLPEGIIPIVEAVQWPSGRKQLLAFIYRGEEETESYFEIKSRVGSLILGLDEKLSDRLPRFMIPSAFFPLETVPMTASGKTDRKTLRNMALSSPDQLLDPYSVENFEAPSMDDANRPLTLDEQILCRLWTQVLIIPNEIPIRIHDNFFARGGDSLAAMRLVALLHDEGYGGISVADILRNPHLADLAKLVRRQDQHDLSDAANLCTDPFTLLLGPKPDQDAINAIRTRLSESCQCNAADVEDVYPCSPVQEEMMVLAARNPQSFVTQNVLTLEPDVNLERFVLAWKNVSLSIPIIRTRIVDMKMNHLSGDKNHNFAQVVLKWSMSLSQYPNLDESLRCEREGMGVHEPLFKVGVVDRSSSDGKPNSRSQVVFTMHHAVYDGWLLNRIGDELSREYNGLKEGNDLGGTLIPYRNFIQYLHDLDSTAAENFWTDHLQDVNLVEFPALPEANYKPYATAVAELHVSEVDWTNANGITANTIVQAAWALVLSKHSGASDIVFGATLLGRQISLPGIERVGGPTIATVPIRITVDWEEQDVLDLLQTTQNQAGQMIPYMHYGTSRIRRLNYDTERACQFHTFLVVQPAPQPSQLSPQLLFDLGGGRDDIQAFNTYAVMLECTLTSDGLDVRASFDETILTKVKVEEMLADFQKILSVLSTAPKESLSLRDHGILTPIERDYIAALRRPGQKIHVLHAEARLKECLPDEVTGCALDIVSLPGMSKQLVAFISMVEENTPYSKLLNVLSGPLAQLPERLSRHMLPTMLLVLPQLPVVERGQIDRDQLRQIASETPTDQFLDYSALLKYRGVHDDPPQTKAELVLQRLWAATLDIDPSSISRQTSFLSIGGDSLSAMRLVARLRGEGYSLEVADVLRTSRLANLATKVIEELPNDSALSPILAEPFSLLDQPVSKKYLAEACHLHPWEIEDAYPCSPVQEAMLTRTAVRATEFVSRGLISLPVNVDVNRLQEAWSTVVAETPVLRTRIVESAGQGLLQVVTRAAVPWLEFESLEKVAELSTGIGQPLLWFALIRSASETDNSSCGTAALLMTIHHAIYDRWSASLVMKQVESIYGNETPTKLVPYSRFIQYLVEEVDEERCREYWKGYLADCAAPQFPALPSPKYQPMTNMASKRELSGIDWPKDFTPATALKAAWAILISQYCNSDDVVFGSTVMGRQAPLAGIELIAGPTIATIPIRVKMDWESSPLHNLLQDIHSAGTEMIPFVNYGLGRLRRLNSNTRQACQFQSLLVIQPRDKNGSENNFLFLQRSDDDIKGHTYAMLLECVLGGSSPVSSNDAVTLSLSFDDQVVDGPQADRILLQLEYILRQLCKHEDTMEKTSLSELDLLPQQDRQQIWAWNAVLPETINSRVDKLIADRVREQPNAHAISAWDGQLTYRELFDKARQLAYWLVIEQSVGPEVPVLLCCSKSVWTPVTMLAVIMAGGVVVLVDPFQAVKRLQAITSQVDAQLILASATTKGIAEEITSSGVYVVNDMFIQGLQDPPTVGDYSWIPFVSGSNALYVIFTSGSTGTPKGVVITHANACSAVVHQRRNWDYDNTTRVFDLTSYSFDFVWSPFLHGLSAGACICIPSDDDRRNNISGAIREFDANYINITPSLARSLDPKSIPGIRKVVFGGEVLRFDDVTRWGEKVRVMNVYGPSECTIISTSAVYEVDFTRSVNIGQTHGLNAWITSCKQPNKLAPIGAIGELVLEGPLVGRGYLNDPKKTSSKFISNPTWLSPIDGDSNSHRPRGRLYRTGDLVYWNSHGRLIFVGRADTQVKIRGQRVELEDIEVHVSRFLGPSFMVVAEVIEISNTEDLGYSSQRLTVLLSSRSWNEDADVTTEERQHLTTAKREELNRHLMRTLPVYMVPSSILELNQIPLMPSGKVDRKRLRELAVHVKLEESEQVAPVEEPRTDYEYTLRELWSNLLGISKDKIGRQENFFDLGGDSLMAIRLVGVARQQNLPLSVALIFQNPQLGQMAAQLSIPSKEEGTQHFDPPETKDCSPSMESPREALPGKTQVASLLSIPENMICDILPVTDFQRYAIRSAFTQPRTEWNYFSMRFSGPPDTTKLTSLCHELVSSLDILRCVFLPHKYDGQYIQVVLRALETKVIVTRELDEPLDEGCAEVCLNELHEKLMPGSPFVKFFIFEAQKHNMSQLVIGISHALYDGISLAHMAEYIGALYDGRPVPVVGQFSSYINSITPATFNPSRAASCAYWRSLLQDAPVPTNIISDSPRLISGKRIRMYREVKFSHPPKGVTVATVFTAAWGAALVRISGKTDIVFGRAVSGRTLTSSTADHEGVMGPCLNLVPVRMKLSDFNSVGPFTAADKSRIIKSLQSQFIDSIPHETIGLSEIVRWCTDWGQDISEFGSVFYFQNIDTEISVRAEGQGIAFSPLPLDRPDPPEPLRLNVLSRGENQYTVELLVPEQMMKSNTVWSQLLDAMVEWFDAVPDSDNHLPKYLP</sequence>
<dbReference type="GO" id="GO:0043041">
    <property type="term" value="P:amino acid activation for nonribosomal peptide biosynthetic process"/>
    <property type="evidence" value="ECO:0007669"/>
    <property type="project" value="TreeGrafter"/>
</dbReference>
<proteinExistence type="predicted"/>
<dbReference type="GeneID" id="34575019"/>
<dbReference type="SUPFAM" id="SSF47336">
    <property type="entry name" value="ACP-like"/>
    <property type="match status" value="3"/>
</dbReference>
<dbReference type="InterPro" id="IPR045851">
    <property type="entry name" value="AMP-bd_C_sf"/>
</dbReference>
<dbReference type="Pfam" id="PF00668">
    <property type="entry name" value="Condensation"/>
    <property type="match status" value="3"/>
</dbReference>
<evidence type="ECO:0000256" key="4">
    <source>
        <dbReference type="SAM" id="MobiDB-lite"/>
    </source>
</evidence>
<organism evidence="6 7">
    <name type="scientific">Penicillium arizonense</name>
    <dbReference type="NCBI Taxonomy" id="1835702"/>
    <lineage>
        <taxon>Eukaryota</taxon>
        <taxon>Fungi</taxon>
        <taxon>Dikarya</taxon>
        <taxon>Ascomycota</taxon>
        <taxon>Pezizomycotina</taxon>
        <taxon>Eurotiomycetes</taxon>
        <taxon>Eurotiomycetidae</taxon>
        <taxon>Eurotiales</taxon>
        <taxon>Aspergillaceae</taxon>
        <taxon>Penicillium</taxon>
    </lineage>
</organism>
<feature type="domain" description="Carrier" evidence="5">
    <location>
        <begin position="807"/>
        <end position="885"/>
    </location>
</feature>
<dbReference type="InterPro" id="IPR023213">
    <property type="entry name" value="CAT-like_dom_sf"/>
</dbReference>
<dbReference type="EMBL" id="LXJU01000006">
    <property type="protein sequence ID" value="OGE54112.1"/>
    <property type="molecule type" value="Genomic_DNA"/>
</dbReference>
<dbReference type="RefSeq" id="XP_022489549.1">
    <property type="nucleotide sequence ID" value="XM_022630285.1"/>
</dbReference>
<dbReference type="InterPro" id="IPR001242">
    <property type="entry name" value="Condensation_dom"/>
</dbReference>
<comment type="caution">
    <text evidence="6">The sequence shown here is derived from an EMBL/GenBank/DDBJ whole genome shotgun (WGS) entry which is preliminary data.</text>
</comment>
<dbReference type="InterPro" id="IPR020845">
    <property type="entry name" value="AMP-binding_CS"/>
</dbReference>
<dbReference type="Gene3D" id="3.40.50.980">
    <property type="match status" value="4"/>
</dbReference>
<evidence type="ECO:0000313" key="7">
    <source>
        <dbReference type="Proteomes" id="UP000177622"/>
    </source>
</evidence>
<dbReference type="Gene3D" id="2.30.38.10">
    <property type="entry name" value="Luciferase, Domain 3"/>
    <property type="match status" value="2"/>
</dbReference>
<evidence type="ECO:0000256" key="1">
    <source>
        <dbReference type="ARBA" id="ARBA00022450"/>
    </source>
</evidence>
<dbReference type="InterPro" id="IPR036736">
    <property type="entry name" value="ACP-like_sf"/>
</dbReference>
<feature type="domain" description="Carrier" evidence="5">
    <location>
        <begin position="1499"/>
        <end position="1575"/>
    </location>
</feature>
<dbReference type="Proteomes" id="UP000177622">
    <property type="component" value="Unassembled WGS sequence"/>
</dbReference>
<feature type="compositionally biased region" description="Basic and acidic residues" evidence="4">
    <location>
        <begin position="2671"/>
        <end position="2686"/>
    </location>
</feature>
<accession>A0A1F5LLK6</accession>
<dbReference type="GO" id="GO:0005737">
    <property type="term" value="C:cytoplasm"/>
    <property type="evidence" value="ECO:0007669"/>
    <property type="project" value="TreeGrafter"/>
</dbReference>
<dbReference type="PROSITE" id="PS00455">
    <property type="entry name" value="AMP_BINDING"/>
    <property type="match status" value="2"/>
</dbReference>
<dbReference type="PROSITE" id="PS50075">
    <property type="entry name" value="CARRIER"/>
    <property type="match status" value="3"/>
</dbReference>
<dbReference type="Gene3D" id="3.30.559.30">
    <property type="entry name" value="Nonribosomal peptide synthetase, condensation domain"/>
    <property type="match status" value="4"/>
</dbReference>
<dbReference type="InterPro" id="IPR009081">
    <property type="entry name" value="PP-bd_ACP"/>
</dbReference>
<reference evidence="6 7" key="1">
    <citation type="journal article" date="2016" name="Sci. Rep.">
        <title>Penicillium arizonense, a new, genome sequenced fungal species, reveals a high chemical diversity in secreted metabolites.</title>
        <authorList>
            <person name="Grijseels S."/>
            <person name="Nielsen J.C."/>
            <person name="Randelovic M."/>
            <person name="Nielsen J."/>
            <person name="Nielsen K.F."/>
            <person name="Workman M."/>
            <person name="Frisvad J.C."/>
        </authorList>
    </citation>
    <scope>NUCLEOTIDE SEQUENCE [LARGE SCALE GENOMIC DNA]</scope>
    <source>
        <strain evidence="6 7">CBS 141311</strain>
    </source>
</reference>
<evidence type="ECO:0000256" key="3">
    <source>
        <dbReference type="ARBA" id="ARBA00022598"/>
    </source>
</evidence>
<dbReference type="CDD" id="cd19545">
    <property type="entry name" value="FUM14_C_NRPS-like"/>
    <property type="match status" value="2"/>
</dbReference>
<dbReference type="CDD" id="cd05918">
    <property type="entry name" value="A_NRPS_SidN3_like"/>
    <property type="match status" value="2"/>
</dbReference>
<gene>
    <name evidence="6" type="ORF">PENARI_c006G04145</name>
</gene>
<dbReference type="OrthoDB" id="416786at2759"/>
<feature type="region of interest" description="Disordered" evidence="4">
    <location>
        <begin position="2671"/>
        <end position="2698"/>
    </location>
</feature>
<dbReference type="Gene3D" id="3.30.300.30">
    <property type="match status" value="3"/>
</dbReference>
<dbReference type="FunFam" id="1.10.1200.10:FF:000005">
    <property type="entry name" value="Nonribosomal peptide synthetase 1"/>
    <property type="match status" value="1"/>
</dbReference>
<dbReference type="InterPro" id="IPR020806">
    <property type="entry name" value="PKS_PP-bd"/>
</dbReference>
<dbReference type="GO" id="GO:0031177">
    <property type="term" value="F:phosphopantetheine binding"/>
    <property type="evidence" value="ECO:0007669"/>
    <property type="project" value="InterPro"/>
</dbReference>
<feature type="domain" description="Carrier" evidence="5">
    <location>
        <begin position="2595"/>
        <end position="2671"/>
    </location>
</feature>
<dbReference type="InterPro" id="IPR000873">
    <property type="entry name" value="AMP-dep_synth/lig_dom"/>
</dbReference>
<dbReference type="SUPFAM" id="SSF52777">
    <property type="entry name" value="CoA-dependent acyltransferases"/>
    <property type="match status" value="7"/>
</dbReference>
<dbReference type="PROSITE" id="PS00012">
    <property type="entry name" value="PHOSPHOPANTETHEINE"/>
    <property type="match status" value="1"/>
</dbReference>
<dbReference type="FunFam" id="3.30.559.30:FF:000003">
    <property type="entry name" value="Nonribosomal peptide synthase SidD"/>
    <property type="match status" value="2"/>
</dbReference>
<dbReference type="Gene3D" id="1.10.1200.10">
    <property type="entry name" value="ACP-like"/>
    <property type="match status" value="3"/>
</dbReference>
<keyword evidence="7" id="KW-1185">Reference proteome</keyword>
<dbReference type="SMART" id="SM00823">
    <property type="entry name" value="PKS_PP"/>
    <property type="match status" value="3"/>
</dbReference>
<dbReference type="Gene3D" id="3.30.559.10">
    <property type="entry name" value="Chloramphenicol acetyltransferase-like domain"/>
    <property type="match status" value="3"/>
</dbReference>
<dbReference type="Pfam" id="PF00501">
    <property type="entry name" value="AMP-binding"/>
    <property type="match status" value="2"/>
</dbReference>
<keyword evidence="3" id="KW-0436">Ligase</keyword>